<comment type="caution">
    <text evidence="9">The sequence shown here is derived from an EMBL/GenBank/DDBJ whole genome shotgun (WGS) entry which is preliminary data.</text>
</comment>
<evidence type="ECO:0000259" key="8">
    <source>
        <dbReference type="Pfam" id="PF00082"/>
    </source>
</evidence>
<dbReference type="InterPro" id="IPR015500">
    <property type="entry name" value="Peptidase_S8_subtilisin-rel"/>
</dbReference>
<dbReference type="AlphaFoldDB" id="A0A480AXH2"/>
<keyword evidence="4 5" id="KW-0720">Serine protease</keyword>
<name>A0A480AXH2_9BURK</name>
<protein>
    <recommendedName>
        <fullName evidence="8">Peptidase S8/S53 domain-containing protein</fullName>
    </recommendedName>
</protein>
<dbReference type="InterPro" id="IPR036852">
    <property type="entry name" value="Peptidase_S8/S53_dom_sf"/>
</dbReference>
<gene>
    <name evidence="9" type="ORF">AQPW35_38980</name>
</gene>
<organism evidence="9 10">
    <name type="scientific">Pseudaquabacterium pictum</name>
    <dbReference type="NCBI Taxonomy" id="2315236"/>
    <lineage>
        <taxon>Bacteria</taxon>
        <taxon>Pseudomonadati</taxon>
        <taxon>Pseudomonadota</taxon>
        <taxon>Betaproteobacteria</taxon>
        <taxon>Burkholderiales</taxon>
        <taxon>Sphaerotilaceae</taxon>
        <taxon>Pseudaquabacterium</taxon>
    </lineage>
</organism>
<evidence type="ECO:0000256" key="4">
    <source>
        <dbReference type="ARBA" id="ARBA00022825"/>
    </source>
</evidence>
<dbReference type="PROSITE" id="PS00136">
    <property type="entry name" value="SUBTILASE_ASP"/>
    <property type="match status" value="1"/>
</dbReference>
<feature type="signal peptide" evidence="7">
    <location>
        <begin position="1"/>
        <end position="19"/>
    </location>
</feature>
<dbReference type="GO" id="GO:0006508">
    <property type="term" value="P:proteolysis"/>
    <property type="evidence" value="ECO:0007669"/>
    <property type="project" value="UniProtKB-KW"/>
</dbReference>
<feature type="active site" description="Charge relay system" evidence="5">
    <location>
        <position position="166"/>
    </location>
</feature>
<dbReference type="Proteomes" id="UP000301751">
    <property type="component" value="Unassembled WGS sequence"/>
</dbReference>
<accession>A0A480AXH2</accession>
<dbReference type="Pfam" id="PF00082">
    <property type="entry name" value="Peptidase_S8"/>
    <property type="match status" value="1"/>
</dbReference>
<evidence type="ECO:0000256" key="1">
    <source>
        <dbReference type="ARBA" id="ARBA00011073"/>
    </source>
</evidence>
<evidence type="ECO:0000313" key="9">
    <source>
        <dbReference type="EMBL" id="GCL64817.1"/>
    </source>
</evidence>
<dbReference type="EMBL" id="BJCL01000011">
    <property type="protein sequence ID" value="GCL64817.1"/>
    <property type="molecule type" value="Genomic_DNA"/>
</dbReference>
<dbReference type="PROSITE" id="PS51257">
    <property type="entry name" value="PROKAR_LIPOPROTEIN"/>
    <property type="match status" value="1"/>
</dbReference>
<evidence type="ECO:0000313" key="10">
    <source>
        <dbReference type="Proteomes" id="UP000301751"/>
    </source>
</evidence>
<proteinExistence type="inferred from homology"/>
<dbReference type="InterPro" id="IPR000209">
    <property type="entry name" value="Peptidase_S8/S53_dom"/>
</dbReference>
<feature type="domain" description="Peptidase S8/S53" evidence="8">
    <location>
        <begin position="157"/>
        <end position="437"/>
    </location>
</feature>
<dbReference type="InterPro" id="IPR023827">
    <property type="entry name" value="Peptidase_S8_Asp-AS"/>
</dbReference>
<dbReference type="RefSeq" id="WP_162520851.1">
    <property type="nucleotide sequence ID" value="NZ_BJCL01000011.1"/>
</dbReference>
<dbReference type="PRINTS" id="PR00723">
    <property type="entry name" value="SUBTILISIN"/>
</dbReference>
<keyword evidence="10" id="KW-1185">Reference proteome</keyword>
<dbReference type="SUPFAM" id="SSF52743">
    <property type="entry name" value="Subtilisin-like"/>
    <property type="match status" value="1"/>
</dbReference>
<feature type="chain" id="PRO_5019782856" description="Peptidase S8/S53 domain-containing protein" evidence="7">
    <location>
        <begin position="20"/>
        <end position="464"/>
    </location>
</feature>
<dbReference type="GO" id="GO:0004252">
    <property type="term" value="F:serine-type endopeptidase activity"/>
    <property type="evidence" value="ECO:0007669"/>
    <property type="project" value="UniProtKB-UniRule"/>
</dbReference>
<dbReference type="Gene3D" id="3.40.50.200">
    <property type="entry name" value="Peptidase S8/S53 domain"/>
    <property type="match status" value="1"/>
</dbReference>
<reference evidence="10" key="1">
    <citation type="submission" date="2019-03" db="EMBL/GenBank/DDBJ databases">
        <title>Aquabacterium pictum sp.nov., the first bacteriochlorophyll a-containing freshwater bacterium in the genus Aquabacterium of the class Betaproteobacteria.</title>
        <authorList>
            <person name="Hirose S."/>
            <person name="Tank M."/>
            <person name="Hara E."/>
            <person name="Tamaki H."/>
            <person name="Takaichi S."/>
            <person name="Haruta S."/>
            <person name="Hanada S."/>
        </authorList>
    </citation>
    <scope>NUCLEOTIDE SEQUENCE [LARGE SCALE GENOMIC DNA]</scope>
    <source>
        <strain evidence="10">W35</strain>
    </source>
</reference>
<evidence type="ECO:0000256" key="2">
    <source>
        <dbReference type="ARBA" id="ARBA00022670"/>
    </source>
</evidence>
<dbReference type="PROSITE" id="PS00138">
    <property type="entry name" value="SUBTILASE_SER"/>
    <property type="match status" value="1"/>
</dbReference>
<evidence type="ECO:0000256" key="5">
    <source>
        <dbReference type="PROSITE-ProRule" id="PRU01240"/>
    </source>
</evidence>
<dbReference type="PROSITE" id="PS51892">
    <property type="entry name" value="SUBTILASE"/>
    <property type="match status" value="1"/>
</dbReference>
<evidence type="ECO:0000256" key="3">
    <source>
        <dbReference type="ARBA" id="ARBA00022801"/>
    </source>
</evidence>
<feature type="active site" description="Charge relay system" evidence="5">
    <location>
        <position position="392"/>
    </location>
</feature>
<keyword evidence="3 5" id="KW-0378">Hydrolase</keyword>
<keyword evidence="2 5" id="KW-0645">Protease</keyword>
<sequence>MRFKPSPIVALLAAGLLAACGGGDPLPETAAADAVPDQTTSALRPAQAASTADLVLQLRRDAGIGAVAARHGLRVLDQFGQRPIYRVRPAGAQSADSLLAALQQDSDVRFAERNLASQMPEGQRNSVWLIGGDARTYATQWVPQSLNLPAAHGLSTGRGVRVAVLDTGVDLQHPALANRLARRAGGSVLGYDFVDGDAIPAEAGSRADAGFGHGTHVAGLVALAAPGARLMPVRVLDTQGRGNVWVLAEALTWAVDPDGQPGTDDGAHVINLSLGTTAPTQLLTLAVQLASCQFDDDDDDVQHPGFDADRLRCANRFGAVVASAAGNSGSDVEMQYPAAEDVKGTLSVAASTAAHLIASFSNWGSWVRIAAPGEAVVSTVPGGGWGTWSGTSMAAPLVAGSAALLLATVPKDGTVGQPTQRQWTGEDVMKRLTDRSAGLCATSLRQIDAWAAVADQQAVDKPCR</sequence>
<keyword evidence="7" id="KW-0732">Signal</keyword>
<dbReference type="InterPro" id="IPR023828">
    <property type="entry name" value="Peptidase_S8_Ser-AS"/>
</dbReference>
<dbReference type="InterPro" id="IPR050131">
    <property type="entry name" value="Peptidase_S8_subtilisin-like"/>
</dbReference>
<feature type="active site" description="Charge relay system" evidence="5">
    <location>
        <position position="213"/>
    </location>
</feature>
<dbReference type="PANTHER" id="PTHR43806">
    <property type="entry name" value="PEPTIDASE S8"/>
    <property type="match status" value="1"/>
</dbReference>
<evidence type="ECO:0000256" key="6">
    <source>
        <dbReference type="RuleBase" id="RU003355"/>
    </source>
</evidence>
<dbReference type="PANTHER" id="PTHR43806:SF11">
    <property type="entry name" value="CEREVISIN-RELATED"/>
    <property type="match status" value="1"/>
</dbReference>
<comment type="similarity">
    <text evidence="1 5 6">Belongs to the peptidase S8 family.</text>
</comment>
<evidence type="ECO:0000256" key="7">
    <source>
        <dbReference type="SAM" id="SignalP"/>
    </source>
</evidence>